<dbReference type="AlphaFoldDB" id="G0QNZ9"/>
<proteinExistence type="predicted"/>
<dbReference type="PANTHER" id="PTHR35868">
    <property type="entry name" value="DUF2804 DOMAIN-CONTAINING PROTEIN-RELATED"/>
    <property type="match status" value="1"/>
</dbReference>
<protein>
    <recommendedName>
        <fullName evidence="3">DUF2804 domain-containing protein</fullName>
    </recommendedName>
</protein>
<dbReference type="GeneID" id="14909231"/>
<reference evidence="1 2" key="1">
    <citation type="submission" date="2011-07" db="EMBL/GenBank/DDBJ databases">
        <authorList>
            <person name="Coyne R."/>
            <person name="Brami D."/>
            <person name="Johnson J."/>
            <person name="Hostetler J."/>
            <person name="Hannick L."/>
            <person name="Clark T."/>
            <person name="Cassidy-Hanley D."/>
            <person name="Inman J."/>
        </authorList>
    </citation>
    <scope>NUCLEOTIDE SEQUENCE [LARGE SCALE GENOMIC DNA]</scope>
    <source>
        <strain evidence="1 2">G5</strain>
    </source>
</reference>
<accession>G0QNZ9</accession>
<dbReference type="EMBL" id="GL983516">
    <property type="protein sequence ID" value="EGR33057.1"/>
    <property type="molecule type" value="Genomic_DNA"/>
</dbReference>
<gene>
    <name evidence="1" type="ORF">IMG5_062820</name>
</gene>
<dbReference type="PANTHER" id="PTHR35868:SF3">
    <property type="entry name" value="DUF2804 DOMAIN-CONTAINING PROTEIN"/>
    <property type="match status" value="1"/>
</dbReference>
<keyword evidence="2" id="KW-1185">Reference proteome</keyword>
<dbReference type="OrthoDB" id="4763727at2759"/>
<dbReference type="Proteomes" id="UP000008983">
    <property type="component" value="Unassembled WGS sequence"/>
</dbReference>
<evidence type="ECO:0000313" key="1">
    <source>
        <dbReference type="EMBL" id="EGR33057.1"/>
    </source>
</evidence>
<evidence type="ECO:0000313" key="2">
    <source>
        <dbReference type="Proteomes" id="UP000008983"/>
    </source>
</evidence>
<name>G0QNZ9_ICHMU</name>
<evidence type="ECO:0008006" key="3">
    <source>
        <dbReference type="Google" id="ProtNLM"/>
    </source>
</evidence>
<sequence>MFDCFIQISTTGELHQVVNNIYNYFKKPQLPSTSNSFEGSYFYKSENLGISVEYQHIGSQNVANIQISSANLNAKLSLFKDDKHEEVVMVSPLNAQGSMFYYNTKSYCLNVKGEVNFKNKIFNLEQLNSLGGRDIGRGVWNYYSFWFWAHFQGFTNVNGKKVSIGINLGNGFEHESTNTYEDSVILGDENYFVIQSHFKQYFGTISGWFIDENGNKISFENIQGLSEYHKAKW</sequence>
<dbReference type="InParanoid" id="G0QNZ9"/>
<dbReference type="Pfam" id="PF10974">
    <property type="entry name" value="DUF2804"/>
    <property type="match status" value="1"/>
</dbReference>
<dbReference type="RefSeq" id="XP_004037043.1">
    <property type="nucleotide sequence ID" value="XM_004036995.1"/>
</dbReference>
<dbReference type="InterPro" id="IPR021243">
    <property type="entry name" value="DUF2804"/>
</dbReference>
<dbReference type="eggNOG" id="ENOG502R2Y0">
    <property type="taxonomic scope" value="Eukaryota"/>
</dbReference>
<organism evidence="1 2">
    <name type="scientific">Ichthyophthirius multifiliis</name>
    <name type="common">White spot disease agent</name>
    <name type="synonym">Ich</name>
    <dbReference type="NCBI Taxonomy" id="5932"/>
    <lineage>
        <taxon>Eukaryota</taxon>
        <taxon>Sar</taxon>
        <taxon>Alveolata</taxon>
        <taxon>Ciliophora</taxon>
        <taxon>Intramacronucleata</taxon>
        <taxon>Oligohymenophorea</taxon>
        <taxon>Hymenostomatida</taxon>
        <taxon>Ophryoglenina</taxon>
        <taxon>Ichthyophthirius</taxon>
    </lineage>
</organism>